<accession>A0A381TE43</accession>
<evidence type="ECO:0000256" key="4">
    <source>
        <dbReference type="ARBA" id="ARBA00023004"/>
    </source>
</evidence>
<dbReference type="SMART" id="SM00729">
    <property type="entry name" value="Elp3"/>
    <property type="match status" value="1"/>
</dbReference>
<dbReference type="PANTHER" id="PTHR43409:SF16">
    <property type="entry name" value="SLR0320 PROTEIN"/>
    <property type="match status" value="1"/>
</dbReference>
<dbReference type="CDD" id="cd01335">
    <property type="entry name" value="Radical_SAM"/>
    <property type="match status" value="1"/>
</dbReference>
<keyword evidence="2" id="KW-0949">S-adenosyl-L-methionine</keyword>
<dbReference type="Gene3D" id="3.40.50.280">
    <property type="entry name" value="Cobalamin-binding domain"/>
    <property type="match status" value="1"/>
</dbReference>
<evidence type="ECO:0000259" key="6">
    <source>
        <dbReference type="PROSITE" id="PS51332"/>
    </source>
</evidence>
<comment type="cofactor">
    <cofactor evidence="1">
        <name>[4Fe-4S] cluster</name>
        <dbReference type="ChEBI" id="CHEBI:49883"/>
    </cofactor>
</comment>
<dbReference type="Gene3D" id="3.80.30.20">
    <property type="entry name" value="tm_1862 like domain"/>
    <property type="match status" value="1"/>
</dbReference>
<dbReference type="Pfam" id="PF04055">
    <property type="entry name" value="Radical_SAM"/>
    <property type="match status" value="1"/>
</dbReference>
<dbReference type="PROSITE" id="PS51332">
    <property type="entry name" value="B12_BINDING"/>
    <property type="match status" value="1"/>
</dbReference>
<evidence type="ECO:0000256" key="1">
    <source>
        <dbReference type="ARBA" id="ARBA00001966"/>
    </source>
</evidence>
<dbReference type="NCBIfam" id="TIGR04072">
    <property type="entry name" value="rSAM_ladder_B12"/>
    <property type="match status" value="1"/>
</dbReference>
<dbReference type="InterPro" id="IPR007197">
    <property type="entry name" value="rSAM"/>
</dbReference>
<proteinExistence type="predicted"/>
<dbReference type="InterPro" id="IPR034466">
    <property type="entry name" value="Methyltransferase_Class_B"/>
</dbReference>
<dbReference type="GO" id="GO:0031419">
    <property type="term" value="F:cobalamin binding"/>
    <property type="evidence" value="ECO:0007669"/>
    <property type="project" value="InterPro"/>
</dbReference>
<dbReference type="InterPro" id="IPR006158">
    <property type="entry name" value="Cobalamin-bd"/>
</dbReference>
<evidence type="ECO:0000256" key="2">
    <source>
        <dbReference type="ARBA" id="ARBA00022691"/>
    </source>
</evidence>
<evidence type="ECO:0000256" key="3">
    <source>
        <dbReference type="ARBA" id="ARBA00022723"/>
    </source>
</evidence>
<dbReference type="GO" id="GO:0051539">
    <property type="term" value="F:4 iron, 4 sulfur cluster binding"/>
    <property type="evidence" value="ECO:0007669"/>
    <property type="project" value="UniProtKB-KW"/>
</dbReference>
<dbReference type="InterPro" id="IPR023404">
    <property type="entry name" value="rSAM_horseshoe"/>
</dbReference>
<dbReference type="InterPro" id="IPR023969">
    <property type="entry name" value="CHP04072_B12-bd/rSAM"/>
</dbReference>
<keyword evidence="3" id="KW-0479">Metal-binding</keyword>
<keyword evidence="5" id="KW-0411">Iron-sulfur</keyword>
<evidence type="ECO:0000313" key="8">
    <source>
        <dbReference type="EMBL" id="SVA14024.1"/>
    </source>
</evidence>
<evidence type="ECO:0000259" key="7">
    <source>
        <dbReference type="PROSITE" id="PS51918"/>
    </source>
</evidence>
<dbReference type="EMBL" id="UINC01004397">
    <property type="protein sequence ID" value="SVA14024.1"/>
    <property type="molecule type" value="Genomic_DNA"/>
</dbReference>
<sequence>MPDPVPPIGLSYLASAMRRAQHDCDIFDLTFQLKFEEKLKARILERRPEVIGLSLRNVDNTAYPKTVSYFEHFQKIVRICREVAPETPIVVGGPAFSLFPEEFIEALGVDYGIAGEGEIALLELLEKLESGDFPTEKIIFHAQGGQVNLDSLAPSWDLLDTQKYFHDGGSLNIQTKRGCRFKCSYCSYPLLEGASVRQRSPEKVVDEMEYCFNEYGIDYFFFVDNVFNYPKEHSIAICDTIIKRGLKVNWTAYTSPGVEDEKMFSIYKEAGCDALDFGSDAMSNVSLATMSKWFTVTKIKEASHWCREYEINFSHSLIFGSPGETKDSVEETIANVHECDPTVVIAMIGVRLYPNTPLSNRLIKKGWITRKEIGLKPVFYVEESIREFIFDRLLEERQNYSNWIMPGFGKKMKHPMLFERLRNKGAKGPMWKMLA</sequence>
<dbReference type="InterPro" id="IPR006638">
    <property type="entry name" value="Elp3/MiaA/NifB-like_rSAM"/>
</dbReference>
<dbReference type="InterPro" id="IPR051198">
    <property type="entry name" value="BchE-like"/>
</dbReference>
<gene>
    <name evidence="8" type="ORF">METZ01_LOCUS66878</name>
</gene>
<reference evidence="8" key="1">
    <citation type="submission" date="2018-05" db="EMBL/GenBank/DDBJ databases">
        <authorList>
            <person name="Lanie J.A."/>
            <person name="Ng W.-L."/>
            <person name="Kazmierczak K.M."/>
            <person name="Andrzejewski T.M."/>
            <person name="Davidsen T.M."/>
            <person name="Wayne K.J."/>
            <person name="Tettelin H."/>
            <person name="Glass J.I."/>
            <person name="Rusch D."/>
            <person name="Podicherti R."/>
            <person name="Tsui H.-C.T."/>
            <person name="Winkler M.E."/>
        </authorList>
    </citation>
    <scope>NUCLEOTIDE SEQUENCE</scope>
</reference>
<dbReference type="GO" id="GO:0005829">
    <property type="term" value="C:cytosol"/>
    <property type="evidence" value="ECO:0007669"/>
    <property type="project" value="TreeGrafter"/>
</dbReference>
<dbReference type="AlphaFoldDB" id="A0A381TE43"/>
<dbReference type="InterPro" id="IPR058240">
    <property type="entry name" value="rSAM_sf"/>
</dbReference>
<dbReference type="PANTHER" id="PTHR43409">
    <property type="entry name" value="ANAEROBIC MAGNESIUM-PROTOPORPHYRIN IX MONOMETHYL ESTER CYCLASE-RELATED"/>
    <property type="match status" value="1"/>
</dbReference>
<dbReference type="PROSITE" id="PS51918">
    <property type="entry name" value="RADICAL_SAM"/>
    <property type="match status" value="1"/>
</dbReference>
<protein>
    <submittedName>
        <fullName evidence="8">Uncharacterized protein</fullName>
    </submittedName>
</protein>
<feature type="domain" description="B12-binding" evidence="6">
    <location>
        <begin position="1"/>
        <end position="135"/>
    </location>
</feature>
<dbReference type="SUPFAM" id="SSF102114">
    <property type="entry name" value="Radical SAM enzymes"/>
    <property type="match status" value="1"/>
</dbReference>
<organism evidence="8">
    <name type="scientific">marine metagenome</name>
    <dbReference type="NCBI Taxonomy" id="408172"/>
    <lineage>
        <taxon>unclassified sequences</taxon>
        <taxon>metagenomes</taxon>
        <taxon>ecological metagenomes</taxon>
    </lineage>
</organism>
<keyword evidence="4" id="KW-0408">Iron</keyword>
<dbReference type="SFLD" id="SFLDG01123">
    <property type="entry name" value="methyltransferase_(Class_B)"/>
    <property type="match status" value="1"/>
</dbReference>
<dbReference type="SFLD" id="SFLDS00029">
    <property type="entry name" value="Radical_SAM"/>
    <property type="match status" value="1"/>
</dbReference>
<name>A0A381TE43_9ZZZZ</name>
<dbReference type="Pfam" id="PF02310">
    <property type="entry name" value="B12-binding"/>
    <property type="match status" value="1"/>
</dbReference>
<dbReference type="GO" id="GO:0046872">
    <property type="term" value="F:metal ion binding"/>
    <property type="evidence" value="ECO:0007669"/>
    <property type="project" value="UniProtKB-KW"/>
</dbReference>
<evidence type="ECO:0000256" key="5">
    <source>
        <dbReference type="ARBA" id="ARBA00023014"/>
    </source>
</evidence>
<feature type="domain" description="Radical SAM core" evidence="7">
    <location>
        <begin position="165"/>
        <end position="391"/>
    </location>
</feature>
<dbReference type="SFLD" id="SFLDG01082">
    <property type="entry name" value="B12-binding_domain_containing"/>
    <property type="match status" value="1"/>
</dbReference>
<dbReference type="GO" id="GO:0003824">
    <property type="term" value="F:catalytic activity"/>
    <property type="evidence" value="ECO:0007669"/>
    <property type="project" value="InterPro"/>
</dbReference>